<name>A0A3N4I4W8_ASCIM</name>
<evidence type="ECO:0000256" key="3">
    <source>
        <dbReference type="PROSITE-ProRule" id="PRU00221"/>
    </source>
</evidence>
<proteinExistence type="predicted"/>
<keyword evidence="6" id="KW-1185">Reference proteome</keyword>
<gene>
    <name evidence="5" type="ORF">BJ508DRAFT_306862</name>
</gene>
<dbReference type="SUPFAM" id="SSF50978">
    <property type="entry name" value="WD40 repeat-like"/>
    <property type="match status" value="1"/>
</dbReference>
<protein>
    <submittedName>
        <fullName evidence="5">WD40 repeat-like protein</fullName>
    </submittedName>
</protein>
<organism evidence="5 6">
    <name type="scientific">Ascobolus immersus RN42</name>
    <dbReference type="NCBI Taxonomy" id="1160509"/>
    <lineage>
        <taxon>Eukaryota</taxon>
        <taxon>Fungi</taxon>
        <taxon>Dikarya</taxon>
        <taxon>Ascomycota</taxon>
        <taxon>Pezizomycotina</taxon>
        <taxon>Pezizomycetes</taxon>
        <taxon>Pezizales</taxon>
        <taxon>Ascobolaceae</taxon>
        <taxon>Ascobolus</taxon>
    </lineage>
</organism>
<reference evidence="5 6" key="1">
    <citation type="journal article" date="2018" name="Nat. Ecol. Evol.">
        <title>Pezizomycetes genomes reveal the molecular basis of ectomycorrhizal truffle lifestyle.</title>
        <authorList>
            <person name="Murat C."/>
            <person name="Payen T."/>
            <person name="Noel B."/>
            <person name="Kuo A."/>
            <person name="Morin E."/>
            <person name="Chen J."/>
            <person name="Kohler A."/>
            <person name="Krizsan K."/>
            <person name="Balestrini R."/>
            <person name="Da Silva C."/>
            <person name="Montanini B."/>
            <person name="Hainaut M."/>
            <person name="Levati E."/>
            <person name="Barry K.W."/>
            <person name="Belfiori B."/>
            <person name="Cichocki N."/>
            <person name="Clum A."/>
            <person name="Dockter R.B."/>
            <person name="Fauchery L."/>
            <person name="Guy J."/>
            <person name="Iotti M."/>
            <person name="Le Tacon F."/>
            <person name="Lindquist E.A."/>
            <person name="Lipzen A."/>
            <person name="Malagnac F."/>
            <person name="Mello A."/>
            <person name="Molinier V."/>
            <person name="Miyauchi S."/>
            <person name="Poulain J."/>
            <person name="Riccioni C."/>
            <person name="Rubini A."/>
            <person name="Sitrit Y."/>
            <person name="Splivallo R."/>
            <person name="Traeger S."/>
            <person name="Wang M."/>
            <person name="Zifcakova L."/>
            <person name="Wipf D."/>
            <person name="Zambonelli A."/>
            <person name="Paolocci F."/>
            <person name="Nowrousian M."/>
            <person name="Ottonello S."/>
            <person name="Baldrian P."/>
            <person name="Spatafora J.W."/>
            <person name="Henrissat B."/>
            <person name="Nagy L.G."/>
            <person name="Aury J.M."/>
            <person name="Wincker P."/>
            <person name="Grigoriev I.V."/>
            <person name="Bonfante P."/>
            <person name="Martin F.M."/>
        </authorList>
    </citation>
    <scope>NUCLEOTIDE SEQUENCE [LARGE SCALE GENOMIC DNA]</scope>
    <source>
        <strain evidence="5 6">RN42</strain>
    </source>
</reference>
<dbReference type="PROSITE" id="PS50082">
    <property type="entry name" value="WD_REPEATS_2"/>
    <property type="match status" value="1"/>
</dbReference>
<evidence type="ECO:0000256" key="4">
    <source>
        <dbReference type="SAM" id="MobiDB-lite"/>
    </source>
</evidence>
<evidence type="ECO:0000313" key="5">
    <source>
        <dbReference type="EMBL" id="RPA81133.1"/>
    </source>
</evidence>
<sequence>MRSLNSLPRYPVISPPDVYLYHLCPTSLSDPFSSPFAASTSSNQLALFSPSTIQPITTFPTPHTTISALTPYSDGIITTCGTDGSTHIWDLRAGPAGSNVTTLTGPFGTEPLLSLATSSSANVIATGSELVNNQTARISIWDVRKPDAPILSLSESHNDDITHLSFHPDSPTLLLSASTDSLINTYNLSSPTLPTAAEPDDEALLQVFNHQSPVRIANWITGGYQSRKDKGPTRDIVAISHDENLALYTLSSDLDSEDVDAPPKKKEEIRMGDVRTHTNCSYVVDVLPRSSGGANIVTGNFEESGGYVEIWDLAHTGGKKGSWEIGRESIKLEGGHGGEICRAAWIGEGVVFTAGEDGQVRVWKGETGWQRGENMEEDDEERRKREKRERKEKKREKERFKPY</sequence>
<dbReference type="InterPro" id="IPR001680">
    <property type="entry name" value="WD40_rpt"/>
</dbReference>
<dbReference type="Gene3D" id="2.130.10.10">
    <property type="entry name" value="YVTN repeat-like/Quinoprotein amine dehydrogenase"/>
    <property type="match status" value="2"/>
</dbReference>
<evidence type="ECO:0000256" key="1">
    <source>
        <dbReference type="ARBA" id="ARBA00022574"/>
    </source>
</evidence>
<dbReference type="OrthoDB" id="25131at2759"/>
<keyword evidence="1 3" id="KW-0853">WD repeat</keyword>
<keyword evidence="2" id="KW-0677">Repeat</keyword>
<dbReference type="InterPro" id="IPR036322">
    <property type="entry name" value="WD40_repeat_dom_sf"/>
</dbReference>
<dbReference type="EMBL" id="ML119682">
    <property type="protein sequence ID" value="RPA81133.1"/>
    <property type="molecule type" value="Genomic_DNA"/>
</dbReference>
<feature type="compositionally biased region" description="Basic residues" evidence="4">
    <location>
        <begin position="384"/>
        <end position="394"/>
    </location>
</feature>
<dbReference type="SMART" id="SM00320">
    <property type="entry name" value="WD40"/>
    <property type="match status" value="5"/>
</dbReference>
<dbReference type="InterPro" id="IPR015943">
    <property type="entry name" value="WD40/YVTN_repeat-like_dom_sf"/>
</dbReference>
<dbReference type="AlphaFoldDB" id="A0A3N4I4W8"/>
<dbReference type="PANTHER" id="PTHR22889:SF0">
    <property type="entry name" value="WD REPEAT-CONTAINING PROTEIN 89"/>
    <property type="match status" value="1"/>
</dbReference>
<feature type="region of interest" description="Disordered" evidence="4">
    <location>
        <begin position="365"/>
        <end position="403"/>
    </location>
</feature>
<dbReference type="PANTHER" id="PTHR22889">
    <property type="entry name" value="WD REPEAT-CONTAINING PROTEIN 89"/>
    <property type="match status" value="1"/>
</dbReference>
<accession>A0A3N4I4W8</accession>
<feature type="repeat" description="WD" evidence="3">
    <location>
        <begin position="154"/>
        <end position="196"/>
    </location>
</feature>
<dbReference type="InterPro" id="IPR039328">
    <property type="entry name" value="WDR89"/>
</dbReference>
<dbReference type="Proteomes" id="UP000275078">
    <property type="component" value="Unassembled WGS sequence"/>
</dbReference>
<dbReference type="Pfam" id="PF00400">
    <property type="entry name" value="WD40"/>
    <property type="match status" value="3"/>
</dbReference>
<dbReference type="STRING" id="1160509.A0A3N4I4W8"/>
<evidence type="ECO:0000256" key="2">
    <source>
        <dbReference type="ARBA" id="ARBA00022737"/>
    </source>
</evidence>
<evidence type="ECO:0000313" key="6">
    <source>
        <dbReference type="Proteomes" id="UP000275078"/>
    </source>
</evidence>